<evidence type="ECO:0000256" key="6">
    <source>
        <dbReference type="ARBA" id="ARBA00023065"/>
    </source>
</evidence>
<dbReference type="Proteomes" id="UP001530377">
    <property type="component" value="Unassembled WGS sequence"/>
</dbReference>
<keyword evidence="6" id="KW-0406">Ion transport</keyword>
<feature type="compositionally biased region" description="Acidic residues" evidence="8">
    <location>
        <begin position="552"/>
        <end position="563"/>
    </location>
</feature>
<dbReference type="GO" id="GO:0005886">
    <property type="term" value="C:plasma membrane"/>
    <property type="evidence" value="ECO:0007669"/>
    <property type="project" value="UniProtKB-SubCell"/>
</dbReference>
<dbReference type="InterPro" id="IPR044669">
    <property type="entry name" value="YneE/VCCN1/2-like"/>
</dbReference>
<keyword evidence="10" id="KW-1185">Reference proteome</keyword>
<dbReference type="PANTHER" id="PTHR33281:SF19">
    <property type="entry name" value="VOLTAGE-DEPENDENT ANION CHANNEL-FORMING PROTEIN YNEE"/>
    <property type="match status" value="1"/>
</dbReference>
<comment type="caution">
    <text evidence="9">The sequence shown here is derived from an EMBL/GenBank/DDBJ whole genome shotgun (WGS) entry which is preliminary data.</text>
</comment>
<comment type="subcellular location">
    <subcellularLocation>
        <location evidence="1">Cell membrane</location>
        <topology evidence="1">Multi-pass membrane protein</topology>
    </subcellularLocation>
</comment>
<evidence type="ECO:0000256" key="2">
    <source>
        <dbReference type="ARBA" id="ARBA00022448"/>
    </source>
</evidence>
<evidence type="ECO:0000256" key="3">
    <source>
        <dbReference type="ARBA" id="ARBA00022475"/>
    </source>
</evidence>
<keyword evidence="2" id="KW-0813">Transport</keyword>
<accession>A0ABD3RWY1</accession>
<sequence>MMIRRRRIIIVARRWAFVMMLLVSIHGRFLLLLSSTSSSSSSSYMASAFSPSHVVVRSRRRRDSSSKSNRRRLPVVSSEVMKMTTMGVSDDDDHPPAMMTTTTTTTTTTVAQPPQPIIIIPAAIPAPAAPGEEHRVVDGRRSSPYLADNDNETSRKFRRTVYDHADWSEHRTSYLFDDIHMLFDGVIMNQIKGEVALTVLIAFSVCSWNALVGGYQDVCGNMHYPVIPHSLPVDDGGWRWLWWWPHARKVGIPMEAFALVSPSLGLLLVFRTSASYKRWNEARKVWSITINHMRDVTRMASAWYGIGVDEDVIDDDDGDDDVGESGTTTTTFAAAAAAATVVDDDDDDRDRDAMTRRRRQRRRRRRYLLGQVRQMTWAFVRSMKRHLSPEWEDEDDFRVEVRSRLDPEVAESLISASHRPYRARFNLCLAIESLPIHFSRKDAINKTIFNIEDSLGGSSRILEAPIPLLYTRHTARFLAAWLLALPLGLYGQFGGSWNHVMMIPASAFVSICLFGIEELATQMEEPFTILPMQAYCDTIWRDCDEIVSWAINDDDDDDNDGDDYDGRGEMGLDARGGNDLIHVGSGEMTWSVSDEIATSI</sequence>
<evidence type="ECO:0000256" key="8">
    <source>
        <dbReference type="SAM" id="MobiDB-lite"/>
    </source>
</evidence>
<evidence type="ECO:0000256" key="1">
    <source>
        <dbReference type="ARBA" id="ARBA00004651"/>
    </source>
</evidence>
<evidence type="ECO:0000313" key="10">
    <source>
        <dbReference type="Proteomes" id="UP001530377"/>
    </source>
</evidence>
<name>A0ABD3RWY1_9STRA</name>
<evidence type="ECO:0000256" key="4">
    <source>
        <dbReference type="ARBA" id="ARBA00022692"/>
    </source>
</evidence>
<feature type="region of interest" description="Disordered" evidence="8">
    <location>
        <begin position="55"/>
        <end position="79"/>
    </location>
</feature>
<proteinExistence type="predicted"/>
<dbReference type="EMBL" id="JALLPB020000136">
    <property type="protein sequence ID" value="KAL3816697.1"/>
    <property type="molecule type" value="Genomic_DNA"/>
</dbReference>
<dbReference type="AlphaFoldDB" id="A0ABD3RWY1"/>
<keyword evidence="3" id="KW-1003">Cell membrane</keyword>
<organism evidence="9 10">
    <name type="scientific">Cyclostephanos tholiformis</name>
    <dbReference type="NCBI Taxonomy" id="382380"/>
    <lineage>
        <taxon>Eukaryota</taxon>
        <taxon>Sar</taxon>
        <taxon>Stramenopiles</taxon>
        <taxon>Ochrophyta</taxon>
        <taxon>Bacillariophyta</taxon>
        <taxon>Coscinodiscophyceae</taxon>
        <taxon>Thalassiosirophycidae</taxon>
        <taxon>Stephanodiscales</taxon>
        <taxon>Stephanodiscaceae</taxon>
        <taxon>Cyclostephanos</taxon>
    </lineage>
</organism>
<evidence type="ECO:0000256" key="7">
    <source>
        <dbReference type="ARBA" id="ARBA00023136"/>
    </source>
</evidence>
<feature type="compositionally biased region" description="Basic residues" evidence="8">
    <location>
        <begin position="56"/>
        <end position="73"/>
    </location>
</feature>
<keyword evidence="5" id="KW-1133">Transmembrane helix</keyword>
<evidence type="ECO:0000256" key="5">
    <source>
        <dbReference type="ARBA" id="ARBA00022989"/>
    </source>
</evidence>
<protein>
    <submittedName>
        <fullName evidence="9">Uncharacterized protein</fullName>
    </submittedName>
</protein>
<dbReference type="GO" id="GO:0006811">
    <property type="term" value="P:monoatomic ion transport"/>
    <property type="evidence" value="ECO:0007669"/>
    <property type="project" value="UniProtKB-KW"/>
</dbReference>
<dbReference type="Pfam" id="PF25539">
    <property type="entry name" value="Bestrophin_2"/>
    <property type="match status" value="2"/>
</dbReference>
<feature type="region of interest" description="Disordered" evidence="8">
    <location>
        <begin position="551"/>
        <end position="571"/>
    </location>
</feature>
<dbReference type="PANTHER" id="PTHR33281">
    <property type="entry name" value="UPF0187 PROTEIN YNEE"/>
    <property type="match status" value="1"/>
</dbReference>
<keyword evidence="7" id="KW-0472">Membrane</keyword>
<gene>
    <name evidence="9" type="ORF">ACHAXA_009136</name>
</gene>
<reference evidence="9 10" key="1">
    <citation type="submission" date="2024-10" db="EMBL/GenBank/DDBJ databases">
        <title>Updated reference genomes for cyclostephanoid diatoms.</title>
        <authorList>
            <person name="Roberts W.R."/>
            <person name="Alverson A.J."/>
        </authorList>
    </citation>
    <scope>NUCLEOTIDE SEQUENCE [LARGE SCALE GENOMIC DNA]</scope>
    <source>
        <strain evidence="9 10">AJA228-03</strain>
    </source>
</reference>
<evidence type="ECO:0000313" key="9">
    <source>
        <dbReference type="EMBL" id="KAL3816697.1"/>
    </source>
</evidence>
<keyword evidence="4" id="KW-0812">Transmembrane</keyword>